<dbReference type="Proteomes" id="UP000275408">
    <property type="component" value="Unassembled WGS sequence"/>
</dbReference>
<accession>A0A3M6UJ48</accession>
<comment type="caution">
    <text evidence="2">The sequence shown here is derived from an EMBL/GenBank/DDBJ whole genome shotgun (WGS) entry which is preliminary data.</text>
</comment>
<evidence type="ECO:0000313" key="3">
    <source>
        <dbReference type="Proteomes" id="UP000275408"/>
    </source>
</evidence>
<keyword evidence="1" id="KW-0472">Membrane</keyword>
<evidence type="ECO:0000313" key="2">
    <source>
        <dbReference type="EMBL" id="RMX53677.1"/>
    </source>
</evidence>
<dbReference type="EMBL" id="RCHS01001413">
    <property type="protein sequence ID" value="RMX53677.1"/>
    <property type="molecule type" value="Genomic_DNA"/>
</dbReference>
<reference evidence="2 3" key="1">
    <citation type="journal article" date="2018" name="Sci. Rep.">
        <title>Comparative analysis of the Pocillopora damicornis genome highlights role of immune system in coral evolution.</title>
        <authorList>
            <person name="Cunning R."/>
            <person name="Bay R.A."/>
            <person name="Gillette P."/>
            <person name="Baker A.C."/>
            <person name="Traylor-Knowles N."/>
        </authorList>
    </citation>
    <scope>NUCLEOTIDE SEQUENCE [LARGE SCALE GENOMIC DNA]</scope>
    <source>
        <strain evidence="2">RSMAS</strain>
        <tissue evidence="2">Whole animal</tissue>
    </source>
</reference>
<feature type="transmembrane region" description="Helical" evidence="1">
    <location>
        <begin position="202"/>
        <end position="226"/>
    </location>
</feature>
<feature type="transmembrane region" description="Helical" evidence="1">
    <location>
        <begin position="238"/>
        <end position="262"/>
    </location>
</feature>
<evidence type="ECO:0000256" key="1">
    <source>
        <dbReference type="SAM" id="Phobius"/>
    </source>
</evidence>
<feature type="transmembrane region" description="Helical" evidence="1">
    <location>
        <begin position="102"/>
        <end position="126"/>
    </location>
</feature>
<dbReference type="OrthoDB" id="5977605at2759"/>
<proteinExistence type="predicted"/>
<keyword evidence="1" id="KW-1133">Transmembrane helix</keyword>
<keyword evidence="3" id="KW-1185">Reference proteome</keyword>
<sequence length="304" mass="34674">MTEGVFFVSCNDNLWMMATLRELIIEVALFILLYGFDIGTDISVLLEAQRTYNDYRSLFQNSNDSARNESKQIGFCSSGPWNTEDYQRNLGSFDSTLIAMKVFLTLASFLFLLYLALHIWIIHLVIEDPDLEEHEIEKYITAKFVFGLTCSMVQDISLTSLSVDLFVKRTGPKGLICWGCYYDETCVDKYILGKRFDHTTTLLAISLTAVVILSLYKGFVIFYRWSRVDECHCYEIRACVSLFVGGCFALVVLTPCLALFKFAFFTLPSESENVFSGITDRLFMIGVMIWGVFIMNGEPSRFNA</sequence>
<organism evidence="2 3">
    <name type="scientific">Pocillopora damicornis</name>
    <name type="common">Cauliflower coral</name>
    <name type="synonym">Millepora damicornis</name>
    <dbReference type="NCBI Taxonomy" id="46731"/>
    <lineage>
        <taxon>Eukaryota</taxon>
        <taxon>Metazoa</taxon>
        <taxon>Cnidaria</taxon>
        <taxon>Anthozoa</taxon>
        <taxon>Hexacorallia</taxon>
        <taxon>Scleractinia</taxon>
        <taxon>Astrocoeniina</taxon>
        <taxon>Pocilloporidae</taxon>
        <taxon>Pocillopora</taxon>
    </lineage>
</organism>
<protein>
    <submittedName>
        <fullName evidence="2">Uncharacterized protein</fullName>
    </submittedName>
</protein>
<dbReference type="AlphaFoldDB" id="A0A3M6UJ48"/>
<name>A0A3M6UJ48_POCDA</name>
<feature type="transmembrane region" description="Helical" evidence="1">
    <location>
        <begin position="274"/>
        <end position="295"/>
    </location>
</feature>
<feature type="transmembrane region" description="Helical" evidence="1">
    <location>
        <begin position="23"/>
        <end position="46"/>
    </location>
</feature>
<keyword evidence="1" id="KW-0812">Transmembrane</keyword>
<gene>
    <name evidence="2" type="ORF">pdam_00000334</name>
</gene>